<feature type="non-terminal residue" evidence="2">
    <location>
        <position position="1"/>
    </location>
</feature>
<gene>
    <name evidence="2" type="primary">DIP2BA</name>
</gene>
<organism evidence="2">
    <name type="scientific">Nothobranchius rachovii</name>
    <name type="common">bluefin notho</name>
    <dbReference type="NCBI Taxonomy" id="451742"/>
    <lineage>
        <taxon>Eukaryota</taxon>
        <taxon>Metazoa</taxon>
        <taxon>Chordata</taxon>
        <taxon>Craniata</taxon>
        <taxon>Vertebrata</taxon>
        <taxon>Euteleostomi</taxon>
        <taxon>Actinopterygii</taxon>
        <taxon>Neopterygii</taxon>
        <taxon>Teleostei</taxon>
        <taxon>Neoteleostei</taxon>
        <taxon>Acanthomorphata</taxon>
        <taxon>Ovalentaria</taxon>
        <taxon>Atherinomorphae</taxon>
        <taxon>Cyprinodontiformes</taxon>
        <taxon>Nothobranchiidae</taxon>
        <taxon>Nothobranchius</taxon>
    </lineage>
</organism>
<dbReference type="AlphaFoldDB" id="A0A1A8P4S9"/>
<keyword evidence="1" id="KW-0472">Membrane</keyword>
<reference evidence="2" key="2">
    <citation type="submission" date="2016-06" db="EMBL/GenBank/DDBJ databases">
        <title>The genome of a short-lived fish provides insights into sex chromosome evolution and the genetic control of aging.</title>
        <authorList>
            <person name="Reichwald K."/>
            <person name="Felder M."/>
            <person name="Petzold A."/>
            <person name="Koch P."/>
            <person name="Groth M."/>
            <person name="Platzer M."/>
        </authorList>
    </citation>
    <scope>NUCLEOTIDE SEQUENCE</scope>
    <source>
        <tissue evidence="2">Brain</tissue>
    </source>
</reference>
<feature type="transmembrane region" description="Helical" evidence="1">
    <location>
        <begin position="6"/>
        <end position="24"/>
    </location>
</feature>
<proteinExistence type="predicted"/>
<accession>A0A1A8P4S9</accession>
<keyword evidence="1" id="KW-1133">Transmembrane helix</keyword>
<keyword evidence="1" id="KW-0812">Transmembrane</keyword>
<reference evidence="2" key="1">
    <citation type="submission" date="2016-05" db="EMBL/GenBank/DDBJ databases">
        <authorList>
            <person name="Lavstsen T."/>
            <person name="Jespersen J.S."/>
        </authorList>
    </citation>
    <scope>NUCLEOTIDE SEQUENCE</scope>
    <source>
        <tissue evidence="2">Brain</tissue>
    </source>
</reference>
<dbReference type="EMBL" id="HAEI01001472">
    <property type="protein sequence ID" value="SBR76320.1"/>
    <property type="molecule type" value="Transcribed_RNA"/>
</dbReference>
<protein>
    <submittedName>
        <fullName evidence="2">DIP2 disco-interacting protein 2 homolog Ba</fullName>
    </submittedName>
</protein>
<evidence type="ECO:0000256" key="1">
    <source>
        <dbReference type="SAM" id="Phobius"/>
    </source>
</evidence>
<name>A0A1A8P4S9_9TELE</name>
<sequence>CVCVCVFSLMIFGFLVQQGLYFVLNQSQNIEPF</sequence>
<evidence type="ECO:0000313" key="2">
    <source>
        <dbReference type="EMBL" id="SBR76320.1"/>
    </source>
</evidence>